<dbReference type="Proteomes" id="UP000694556">
    <property type="component" value="Unassembled WGS sequence"/>
</dbReference>
<keyword evidence="1" id="KW-0819">tRNA processing</keyword>
<name>A0A8C3CF94_CAIMO</name>
<keyword evidence="6" id="KW-1185">Reference proteome</keyword>
<dbReference type="Ensembl" id="ENSCMMT00000019858.1">
    <property type="protein sequence ID" value="ENSCMMP00000018085.1"/>
    <property type="gene ID" value="ENSCMMG00000011446.1"/>
</dbReference>
<evidence type="ECO:0000256" key="1">
    <source>
        <dbReference type="ARBA" id="ARBA00022694"/>
    </source>
</evidence>
<keyword evidence="3" id="KW-0862">Zinc</keyword>
<dbReference type="PANTHER" id="PTHR14742:SF0">
    <property type="entry name" value="RIBONUCLEASE P PROTEIN SUBUNIT P21"/>
    <property type="match status" value="1"/>
</dbReference>
<dbReference type="GO" id="GO:0008033">
    <property type="term" value="P:tRNA processing"/>
    <property type="evidence" value="ECO:0007669"/>
    <property type="project" value="UniProtKB-KW"/>
</dbReference>
<protein>
    <submittedName>
        <fullName evidence="5">Uncharacterized protein</fullName>
    </submittedName>
</protein>
<dbReference type="InterPro" id="IPR007175">
    <property type="entry name" value="Rpr2/Snm1/Rpp21"/>
</dbReference>
<evidence type="ECO:0000313" key="6">
    <source>
        <dbReference type="Proteomes" id="UP000694556"/>
    </source>
</evidence>
<dbReference type="GO" id="GO:0046872">
    <property type="term" value="F:metal ion binding"/>
    <property type="evidence" value="ECO:0007669"/>
    <property type="project" value="UniProtKB-KW"/>
</dbReference>
<accession>A0A8C3CF94</accession>
<sequence length="137" mass="15419">MAAAPVRDREALQRLSFLFQAAHWVLPHSPALARFYCSTQRTAARRLVLRMAPAVKRAVCRRCCSLLLGCQRLRGGGQPRIVLRCRACGLHRRLLCPPKPHPAARPRPQVRKGAGLVGFMNEWGWSQQGRGWGFLVE</sequence>
<reference evidence="5" key="1">
    <citation type="submission" date="2025-08" db="UniProtKB">
        <authorList>
            <consortium name="Ensembl"/>
        </authorList>
    </citation>
    <scope>IDENTIFICATION</scope>
</reference>
<evidence type="ECO:0000256" key="3">
    <source>
        <dbReference type="ARBA" id="ARBA00022833"/>
    </source>
</evidence>
<dbReference type="Pfam" id="PF04032">
    <property type="entry name" value="Rpr2"/>
    <property type="match status" value="1"/>
</dbReference>
<organism evidence="5 6">
    <name type="scientific">Cairina moschata</name>
    <name type="common">Muscovy duck</name>
    <dbReference type="NCBI Taxonomy" id="8855"/>
    <lineage>
        <taxon>Eukaryota</taxon>
        <taxon>Metazoa</taxon>
        <taxon>Chordata</taxon>
        <taxon>Craniata</taxon>
        <taxon>Vertebrata</taxon>
        <taxon>Euteleostomi</taxon>
        <taxon>Archelosauria</taxon>
        <taxon>Archosauria</taxon>
        <taxon>Dinosauria</taxon>
        <taxon>Saurischia</taxon>
        <taxon>Theropoda</taxon>
        <taxon>Coelurosauria</taxon>
        <taxon>Aves</taxon>
        <taxon>Neognathae</taxon>
        <taxon>Galloanserae</taxon>
        <taxon>Anseriformes</taxon>
        <taxon>Anatidae</taxon>
        <taxon>Anatinae</taxon>
        <taxon>Cairina</taxon>
    </lineage>
</organism>
<evidence type="ECO:0000256" key="2">
    <source>
        <dbReference type="ARBA" id="ARBA00022723"/>
    </source>
</evidence>
<evidence type="ECO:0000256" key="4">
    <source>
        <dbReference type="ARBA" id="ARBA00038402"/>
    </source>
</evidence>
<dbReference type="AlphaFoldDB" id="A0A8C3CF94"/>
<evidence type="ECO:0000313" key="5">
    <source>
        <dbReference type="Ensembl" id="ENSCMMP00000018085.1"/>
    </source>
</evidence>
<proteinExistence type="inferred from homology"/>
<dbReference type="PANTHER" id="PTHR14742">
    <property type="entry name" value="RIBONUCLEASE P SUBUNIT P21"/>
    <property type="match status" value="1"/>
</dbReference>
<keyword evidence="2" id="KW-0479">Metal-binding</keyword>
<dbReference type="GO" id="GO:0005655">
    <property type="term" value="C:nucleolar ribonuclease P complex"/>
    <property type="evidence" value="ECO:0007669"/>
    <property type="project" value="TreeGrafter"/>
</dbReference>
<comment type="similarity">
    <text evidence="4">Belongs to the eukaryotic/archaeal RNase P protein component 4 family.</text>
</comment>
<reference evidence="5" key="2">
    <citation type="submission" date="2025-09" db="UniProtKB">
        <authorList>
            <consortium name="Ensembl"/>
        </authorList>
    </citation>
    <scope>IDENTIFICATION</scope>
</reference>